<dbReference type="Pfam" id="PF03140">
    <property type="entry name" value="DUF247"/>
    <property type="match status" value="1"/>
</dbReference>
<dbReference type="EMBL" id="CM004402">
    <property type="protein sequence ID" value="OAY27365.1"/>
    <property type="molecule type" value="Genomic_DNA"/>
</dbReference>
<dbReference type="PANTHER" id="PTHR31170:SF25">
    <property type="entry name" value="BNAA09G04570D PROTEIN"/>
    <property type="match status" value="1"/>
</dbReference>
<gene>
    <name evidence="3" type="ORF">MANES_16G120200v8</name>
</gene>
<name>A0A2C9UB51_MANES</name>
<evidence type="ECO:0000256" key="1">
    <source>
        <dbReference type="SAM" id="Phobius"/>
    </source>
</evidence>
<sequence length="460" mass="53174">MLPRFFLCHLIFTLLAKFNHSTNWMEIQRERSSSCASVNIEHPQGSSLLVTSMKNRLRSLAPVSSERCIYRVPKRLRDVNEKAYTPRLVSIGPLHHGRPGLGAMEEHKWRHLQNFLQQTKVKLDDLVKFIKDREKRARNCYAETIELTSDEFVQIITVDAAFTIDILLGRVFPHLTCEIECVIDRSGLVFDIYRDMLLIENQLPYFILGDVLDLAKSRAASGSSQWPSLLNIIHAYFNSFAQLDHDFNTMKSSEVRHFVDFLRLCHRPFRQKQPLRRRLVFDGTKSLTELHEAGVKFKVASTKHLLDLQFIDGILEIPHIRVSEMTEAFFRNLIAFEQCHCKVSDISDYIVIMDILINTAHDVELLVKCGIMKNMLANNLEAAMLFNNLAKEVLFDSNVFSYSLLCEDLNDYCKVRWHKWQAILKHNYFNNPWAVISVTAAVILLLLTFVQTLCSVIQIS</sequence>
<dbReference type="Proteomes" id="UP000091857">
    <property type="component" value="Chromosome 16"/>
</dbReference>
<accession>A0A2C9UB51</accession>
<reference evidence="4" key="1">
    <citation type="journal article" date="2016" name="Nat. Biotechnol.">
        <title>Sequencing wild and cultivated cassava and related species reveals extensive interspecific hybridization and genetic diversity.</title>
        <authorList>
            <person name="Bredeson J.V."/>
            <person name="Lyons J.B."/>
            <person name="Prochnik S.E."/>
            <person name="Wu G.A."/>
            <person name="Ha C.M."/>
            <person name="Edsinger-Gonzales E."/>
            <person name="Grimwood J."/>
            <person name="Schmutz J."/>
            <person name="Rabbi I.Y."/>
            <person name="Egesi C."/>
            <person name="Nauluvula P."/>
            <person name="Lebot V."/>
            <person name="Ndunguru J."/>
            <person name="Mkamilo G."/>
            <person name="Bart R.S."/>
            <person name="Setter T.L."/>
            <person name="Gleadow R.M."/>
            <person name="Kulakow P."/>
            <person name="Ferguson M.E."/>
            <person name="Rounsley S."/>
            <person name="Rokhsar D.S."/>
        </authorList>
    </citation>
    <scope>NUCLEOTIDE SEQUENCE [LARGE SCALE GENOMIC DNA]</scope>
    <source>
        <strain evidence="4">cv. AM560-2</strain>
    </source>
</reference>
<feature type="chain" id="PRO_5012429034" evidence="2">
    <location>
        <begin position="22"/>
        <end position="460"/>
    </location>
</feature>
<evidence type="ECO:0000313" key="3">
    <source>
        <dbReference type="EMBL" id="OAY27365.1"/>
    </source>
</evidence>
<evidence type="ECO:0000313" key="4">
    <source>
        <dbReference type="Proteomes" id="UP000091857"/>
    </source>
</evidence>
<dbReference type="Gramene" id="Manes.16G120200.1.v8.1">
    <property type="protein sequence ID" value="Manes.16G120200.1.v8.1.CDS.1"/>
    <property type="gene ID" value="Manes.16G120200.v8.1"/>
</dbReference>
<feature type="transmembrane region" description="Helical" evidence="1">
    <location>
        <begin position="433"/>
        <end position="457"/>
    </location>
</feature>
<keyword evidence="4" id="KW-1185">Reference proteome</keyword>
<keyword evidence="1" id="KW-0812">Transmembrane</keyword>
<dbReference type="InterPro" id="IPR004158">
    <property type="entry name" value="DUF247_pln"/>
</dbReference>
<feature type="signal peptide" evidence="2">
    <location>
        <begin position="1"/>
        <end position="21"/>
    </location>
</feature>
<keyword evidence="1" id="KW-0472">Membrane</keyword>
<dbReference type="AlphaFoldDB" id="A0A2C9UB51"/>
<dbReference type="STRING" id="3983.A0A2C9UB51"/>
<evidence type="ECO:0000256" key="2">
    <source>
        <dbReference type="SAM" id="SignalP"/>
    </source>
</evidence>
<dbReference type="OrthoDB" id="1378449at2759"/>
<organism evidence="3 4">
    <name type="scientific">Manihot esculenta</name>
    <name type="common">Cassava</name>
    <name type="synonym">Jatropha manihot</name>
    <dbReference type="NCBI Taxonomy" id="3983"/>
    <lineage>
        <taxon>Eukaryota</taxon>
        <taxon>Viridiplantae</taxon>
        <taxon>Streptophyta</taxon>
        <taxon>Embryophyta</taxon>
        <taxon>Tracheophyta</taxon>
        <taxon>Spermatophyta</taxon>
        <taxon>Magnoliopsida</taxon>
        <taxon>eudicotyledons</taxon>
        <taxon>Gunneridae</taxon>
        <taxon>Pentapetalae</taxon>
        <taxon>rosids</taxon>
        <taxon>fabids</taxon>
        <taxon>Malpighiales</taxon>
        <taxon>Euphorbiaceae</taxon>
        <taxon>Crotonoideae</taxon>
        <taxon>Manihoteae</taxon>
        <taxon>Manihot</taxon>
    </lineage>
</organism>
<keyword evidence="2" id="KW-0732">Signal</keyword>
<dbReference type="PANTHER" id="PTHR31170">
    <property type="entry name" value="BNAC04G53230D PROTEIN"/>
    <property type="match status" value="1"/>
</dbReference>
<proteinExistence type="predicted"/>
<comment type="caution">
    <text evidence="3">The sequence shown here is derived from an EMBL/GenBank/DDBJ whole genome shotgun (WGS) entry which is preliminary data.</text>
</comment>
<protein>
    <submittedName>
        <fullName evidence="3">Uncharacterized protein</fullName>
    </submittedName>
</protein>
<keyword evidence="1" id="KW-1133">Transmembrane helix</keyword>